<dbReference type="EMBL" id="FZNY01000011">
    <property type="protein sequence ID" value="SNS31733.1"/>
    <property type="molecule type" value="Genomic_DNA"/>
</dbReference>
<dbReference type="AlphaFoldDB" id="A0A239DJ44"/>
<protein>
    <recommendedName>
        <fullName evidence="4">Membrane domain of glycerophosphoryl diester phosphodiesterase</fullName>
    </recommendedName>
</protein>
<keyword evidence="1" id="KW-0472">Membrane</keyword>
<feature type="transmembrane region" description="Helical" evidence="1">
    <location>
        <begin position="198"/>
        <end position="219"/>
    </location>
</feature>
<keyword evidence="1" id="KW-0812">Transmembrane</keyword>
<proteinExistence type="predicted"/>
<organism evidence="2 3">
    <name type="scientific">Dokdonia pacifica</name>
    <dbReference type="NCBI Taxonomy" id="1627892"/>
    <lineage>
        <taxon>Bacteria</taxon>
        <taxon>Pseudomonadati</taxon>
        <taxon>Bacteroidota</taxon>
        <taxon>Flavobacteriia</taxon>
        <taxon>Flavobacteriales</taxon>
        <taxon>Flavobacteriaceae</taxon>
        <taxon>Dokdonia</taxon>
    </lineage>
</organism>
<evidence type="ECO:0000313" key="2">
    <source>
        <dbReference type="EMBL" id="SNS31733.1"/>
    </source>
</evidence>
<keyword evidence="1" id="KW-1133">Transmembrane helix</keyword>
<evidence type="ECO:0000256" key="1">
    <source>
        <dbReference type="SAM" id="Phobius"/>
    </source>
</evidence>
<evidence type="ECO:0000313" key="3">
    <source>
        <dbReference type="Proteomes" id="UP000198379"/>
    </source>
</evidence>
<feature type="transmembrane region" description="Helical" evidence="1">
    <location>
        <begin position="50"/>
        <end position="78"/>
    </location>
</feature>
<keyword evidence="3" id="KW-1185">Reference proteome</keyword>
<feature type="transmembrane region" description="Helical" evidence="1">
    <location>
        <begin position="90"/>
        <end position="112"/>
    </location>
</feature>
<dbReference type="RefSeq" id="WP_089373767.1">
    <property type="nucleotide sequence ID" value="NZ_BMEP01000008.1"/>
</dbReference>
<dbReference type="OrthoDB" id="1365379at2"/>
<name>A0A239DJ44_9FLAO</name>
<reference evidence="2 3" key="1">
    <citation type="submission" date="2017-06" db="EMBL/GenBank/DDBJ databases">
        <authorList>
            <person name="Kim H.J."/>
            <person name="Triplett B.A."/>
        </authorList>
    </citation>
    <scope>NUCLEOTIDE SEQUENCE [LARGE SCALE GENOMIC DNA]</scope>
    <source>
        <strain evidence="2 3">DSM 25597</strain>
    </source>
</reference>
<evidence type="ECO:0008006" key="4">
    <source>
        <dbReference type="Google" id="ProtNLM"/>
    </source>
</evidence>
<feature type="transmembrane region" description="Helical" evidence="1">
    <location>
        <begin position="226"/>
        <end position="251"/>
    </location>
</feature>
<accession>A0A239DJ44</accession>
<dbReference type="Proteomes" id="UP000198379">
    <property type="component" value="Unassembled WGS sequence"/>
</dbReference>
<gene>
    <name evidence="2" type="ORF">SAMN06265376_11114</name>
</gene>
<feature type="transmembrane region" description="Helical" evidence="1">
    <location>
        <begin position="151"/>
        <end position="178"/>
    </location>
</feature>
<sequence length="269" mass="29760">MKYILLILLKINDMTFLEIQKRIHKNAPVDFGTVFSDALTLFQKVWSEGLIMLLITFGAMIGVMLILYIPLVAGAFIIDGTGSIEPSEEASILLLIGMFLVYVFLIAFMGFLTTGLQAAFYRQVRLRDQGLKQDRSVSWGMFFKKGYAGKLFLISLATTGISLVALLLCVFPAFYVAIPLQFVGVIFAFNPKLSLNEIITASFNIGTKKWGIAFALIIVSSLLAQMAGLILCGIGILFTASFVHLPVYFIYKEVVGFYEEDETIARIGA</sequence>